<organism evidence="4 5">
    <name type="scientific">Tritrichomonas foetus</name>
    <dbReference type="NCBI Taxonomy" id="1144522"/>
    <lineage>
        <taxon>Eukaryota</taxon>
        <taxon>Metamonada</taxon>
        <taxon>Parabasalia</taxon>
        <taxon>Tritrichomonadida</taxon>
        <taxon>Tritrichomonadidae</taxon>
        <taxon>Tritrichomonas</taxon>
    </lineage>
</organism>
<evidence type="ECO:0000256" key="3">
    <source>
        <dbReference type="ARBA" id="ARBA00023274"/>
    </source>
</evidence>
<name>A0A1J4JNH6_9EUKA</name>
<dbReference type="Pfam" id="PF01780">
    <property type="entry name" value="Ribosomal_L37ae"/>
    <property type="match status" value="1"/>
</dbReference>
<dbReference type="AlphaFoldDB" id="A0A1J4JNH6"/>
<dbReference type="SUPFAM" id="SSF57829">
    <property type="entry name" value="Zn-binding ribosomal proteins"/>
    <property type="match status" value="1"/>
</dbReference>
<evidence type="ECO:0000313" key="4">
    <source>
        <dbReference type="EMBL" id="OHS99991.1"/>
    </source>
</evidence>
<dbReference type="EMBL" id="MLAK01000977">
    <property type="protein sequence ID" value="OHS99991.1"/>
    <property type="molecule type" value="Genomic_DNA"/>
</dbReference>
<dbReference type="VEuPathDB" id="TrichDB:TRFO_33453"/>
<dbReference type="InterPro" id="IPR011332">
    <property type="entry name" value="Ribosomal_zn-bd"/>
</dbReference>
<evidence type="ECO:0000256" key="2">
    <source>
        <dbReference type="ARBA" id="ARBA00022980"/>
    </source>
</evidence>
<comment type="caution">
    <text evidence="4">The sequence shown here is derived from an EMBL/GenBank/DDBJ whole genome shotgun (WGS) entry which is preliminary data.</text>
</comment>
<dbReference type="Gene3D" id="2.20.25.30">
    <property type="match status" value="1"/>
</dbReference>
<evidence type="ECO:0000313" key="5">
    <source>
        <dbReference type="Proteomes" id="UP000179807"/>
    </source>
</evidence>
<dbReference type="GO" id="GO:0006412">
    <property type="term" value="P:translation"/>
    <property type="evidence" value="ECO:0007669"/>
    <property type="project" value="InterPro"/>
</dbReference>
<dbReference type="InterPro" id="IPR002674">
    <property type="entry name" value="Ribosomal_eL43"/>
</dbReference>
<protein>
    <submittedName>
        <fullName evidence="4">60S ribosomal protein L37a</fullName>
    </submittedName>
</protein>
<dbReference type="GeneID" id="94843789"/>
<dbReference type="RefSeq" id="XP_068353128.1">
    <property type="nucleotide sequence ID" value="XM_068509085.1"/>
</dbReference>
<comment type="similarity">
    <text evidence="1">Belongs to the eukaryotic ribosomal protein eL43 family.</text>
</comment>
<dbReference type="GO" id="GO:0005840">
    <property type="term" value="C:ribosome"/>
    <property type="evidence" value="ECO:0007669"/>
    <property type="project" value="UniProtKB-KW"/>
</dbReference>
<dbReference type="Proteomes" id="UP000179807">
    <property type="component" value="Unassembled WGS sequence"/>
</dbReference>
<dbReference type="HAMAP" id="MF_00327">
    <property type="entry name" value="Ribosomal_eL43"/>
    <property type="match status" value="1"/>
</dbReference>
<sequence>MARRTKKVGICGKYGTRYGASLRKTIKKIEISQRKKYPCPFCGKTSVRRNVVGVWTCDKCRKATSGGAYTPTTPTALAARAAIKRLREAQAK</sequence>
<dbReference type="InterPro" id="IPR011331">
    <property type="entry name" value="Ribosomal_eL37/eL43"/>
</dbReference>
<evidence type="ECO:0000256" key="1">
    <source>
        <dbReference type="ARBA" id="ARBA00008672"/>
    </source>
</evidence>
<dbReference type="PANTHER" id="PTHR48129:SF1">
    <property type="entry name" value="LARGE RIBOSOMAL SUBUNIT PROTEIN EL43"/>
    <property type="match status" value="1"/>
</dbReference>
<keyword evidence="3" id="KW-0687">Ribonucleoprotein</keyword>
<dbReference type="GO" id="GO:0003735">
    <property type="term" value="F:structural constituent of ribosome"/>
    <property type="evidence" value="ECO:0007669"/>
    <property type="project" value="InterPro"/>
</dbReference>
<dbReference type="PANTHER" id="PTHR48129">
    <property type="entry name" value="60S RIBOSOMAL PROTEIN L37A"/>
    <property type="match status" value="1"/>
</dbReference>
<dbReference type="NCBIfam" id="TIGR00280">
    <property type="entry name" value="eL43_euk_arch"/>
    <property type="match status" value="1"/>
</dbReference>
<keyword evidence="5" id="KW-1185">Reference proteome</keyword>
<accession>A0A1J4JNH6</accession>
<reference evidence="4" key="1">
    <citation type="submission" date="2016-10" db="EMBL/GenBank/DDBJ databases">
        <authorList>
            <person name="Benchimol M."/>
            <person name="Almeida L.G."/>
            <person name="Vasconcelos A.T."/>
            <person name="Perreira-Neves A."/>
            <person name="Rosa I.A."/>
            <person name="Tasca T."/>
            <person name="Bogo M.R."/>
            <person name="de Souza W."/>
        </authorList>
    </citation>
    <scope>NUCLEOTIDE SEQUENCE [LARGE SCALE GENOMIC DNA]</scope>
    <source>
        <strain evidence="4">K</strain>
    </source>
</reference>
<dbReference type="GO" id="GO:1990904">
    <property type="term" value="C:ribonucleoprotein complex"/>
    <property type="evidence" value="ECO:0007669"/>
    <property type="project" value="UniProtKB-KW"/>
</dbReference>
<dbReference type="OrthoDB" id="10258345at2759"/>
<keyword evidence="2 4" id="KW-0689">Ribosomal protein</keyword>
<gene>
    <name evidence="4" type="ORF">TRFO_33453</name>
</gene>
<dbReference type="NCBIfam" id="NF003058">
    <property type="entry name" value="PRK03976.1"/>
    <property type="match status" value="1"/>
</dbReference>
<proteinExistence type="inferred from homology"/>
<dbReference type="InterPro" id="IPR050522">
    <property type="entry name" value="Ribosomal_protein_eL43"/>
</dbReference>